<comment type="function">
    <text evidence="4">Exhibits S-adenosyl-L-methionine-dependent methyltransferase activity.</text>
</comment>
<evidence type="ECO:0000256" key="3">
    <source>
        <dbReference type="ARBA" id="ARBA00022679"/>
    </source>
</evidence>
<dbReference type="EC" id="2.1.1.-" evidence="4"/>
<dbReference type="InterPro" id="IPR011610">
    <property type="entry name" value="SAM_mthyl_Trfase_ML2640-like"/>
</dbReference>
<evidence type="ECO:0000256" key="4">
    <source>
        <dbReference type="RuleBase" id="RU362030"/>
    </source>
</evidence>
<dbReference type="GO" id="GO:0008168">
    <property type="term" value="F:methyltransferase activity"/>
    <property type="evidence" value="ECO:0007669"/>
    <property type="project" value="UniProtKB-UniRule"/>
</dbReference>
<protein>
    <recommendedName>
        <fullName evidence="4">S-adenosyl-L-methionine-dependent methyltransferase</fullName>
        <ecNumber evidence="4">2.1.1.-</ecNumber>
    </recommendedName>
</protein>
<evidence type="ECO:0000313" key="6">
    <source>
        <dbReference type="Proteomes" id="UP000294555"/>
    </source>
</evidence>
<dbReference type="SUPFAM" id="SSF53335">
    <property type="entry name" value="S-adenosyl-L-methionine-dependent methyltransferases"/>
    <property type="match status" value="1"/>
</dbReference>
<gene>
    <name evidence="5" type="ORF">EZJ58_5579</name>
</gene>
<dbReference type="InterPro" id="IPR029063">
    <property type="entry name" value="SAM-dependent_MTases_sf"/>
</dbReference>
<sequence length="298" mass="33683">MTQKTKPFFSTTAEMVCLLRAKSFNEKREFYKSDDYISVLISHQLNSFLSILHKSFVLGFEDFNPMLPTGIYEYIVARTRFIDNLFATLPPETTHVFILGAGYDSRAFRFQEELKHCLVYECDHPDMQGSKRSLLEKIQIDYPANASLVPLNFSDGSFAAWIQSIDLSAKDSCFFLLEGLLMYLAPQQVEHIFNAIGQITAGQCRVFFDYAYAALIRGESGGYNEAKCIAEVKTVGEPWKFGIEQGALAEFLQAYRLAVLEELTSREIELTQFTDENGKCHGAVIDSMAWVLAESAKT</sequence>
<evidence type="ECO:0000256" key="2">
    <source>
        <dbReference type="ARBA" id="ARBA00022603"/>
    </source>
</evidence>
<keyword evidence="2 4" id="KW-0489">Methyltransferase</keyword>
<dbReference type="EMBL" id="SJOI01000001">
    <property type="protein sequence ID" value="TCL07265.1"/>
    <property type="molecule type" value="Genomic_DNA"/>
</dbReference>
<dbReference type="PANTHER" id="PTHR43619">
    <property type="entry name" value="S-ADENOSYL-L-METHIONINE-DEPENDENT METHYLTRANSFERASE YKTD-RELATED"/>
    <property type="match status" value="1"/>
</dbReference>
<comment type="caution">
    <text evidence="5">The sequence shown here is derived from an EMBL/GenBank/DDBJ whole genome shotgun (WGS) entry which is preliminary data.</text>
</comment>
<keyword evidence="6" id="KW-1185">Reference proteome</keyword>
<evidence type="ECO:0000256" key="1">
    <source>
        <dbReference type="ARBA" id="ARBA00008138"/>
    </source>
</evidence>
<accession>A0A4R1NHP1</accession>
<dbReference type="Pfam" id="PF04072">
    <property type="entry name" value="LCM"/>
    <property type="match status" value="1"/>
</dbReference>
<keyword evidence="4" id="KW-0949">S-adenosyl-L-methionine</keyword>
<dbReference type="AlphaFoldDB" id="A0A4R1NHP1"/>
<dbReference type="InterPro" id="IPR007213">
    <property type="entry name" value="Ppm1/Ppm2/Tcmp"/>
</dbReference>
<dbReference type="OrthoDB" id="9806164at2"/>
<dbReference type="RefSeq" id="WP_132927334.1">
    <property type="nucleotide sequence ID" value="NZ_SJOI01000001.1"/>
</dbReference>
<keyword evidence="3 5" id="KW-0808">Transferase</keyword>
<name>A0A4R1NHP1_9GAMM</name>
<dbReference type="Gene3D" id="3.40.50.150">
    <property type="entry name" value="Vaccinia Virus protein VP39"/>
    <property type="match status" value="1"/>
</dbReference>
<organism evidence="5 6">
    <name type="scientific">Sodalis ligni</name>
    <dbReference type="NCBI Taxonomy" id="2697027"/>
    <lineage>
        <taxon>Bacteria</taxon>
        <taxon>Pseudomonadati</taxon>
        <taxon>Pseudomonadota</taxon>
        <taxon>Gammaproteobacteria</taxon>
        <taxon>Enterobacterales</taxon>
        <taxon>Bruguierivoracaceae</taxon>
        <taxon>Sodalis</taxon>
    </lineage>
</organism>
<dbReference type="NCBIfam" id="TIGR00027">
    <property type="entry name" value="mthyl_TIGR00027"/>
    <property type="match status" value="1"/>
</dbReference>
<reference evidence="5 6" key="1">
    <citation type="submission" date="2019-02" db="EMBL/GenBank/DDBJ databases">
        <title>Investigation of anaerobic lignin degradation for improved lignocellulosic biofuels.</title>
        <authorList>
            <person name="Deangelis K."/>
        </authorList>
    </citation>
    <scope>NUCLEOTIDE SEQUENCE [LARGE SCALE GENOMIC DNA]</scope>
    <source>
        <strain evidence="5 6">159R</strain>
    </source>
</reference>
<proteinExistence type="inferred from homology"/>
<dbReference type="GO" id="GO:0032259">
    <property type="term" value="P:methylation"/>
    <property type="evidence" value="ECO:0007669"/>
    <property type="project" value="UniProtKB-KW"/>
</dbReference>
<dbReference type="Proteomes" id="UP000294555">
    <property type="component" value="Unassembled WGS sequence"/>
</dbReference>
<dbReference type="PANTHER" id="PTHR43619:SF2">
    <property type="entry name" value="S-ADENOSYL-L-METHIONINE-DEPENDENT METHYLTRANSFERASES SUPERFAMILY PROTEIN"/>
    <property type="match status" value="1"/>
</dbReference>
<evidence type="ECO:0000313" key="5">
    <source>
        <dbReference type="EMBL" id="TCL07265.1"/>
    </source>
</evidence>
<comment type="similarity">
    <text evidence="1 4">Belongs to the UPF0677 family.</text>
</comment>